<evidence type="ECO:0000313" key="3">
    <source>
        <dbReference type="Proteomes" id="UP001327560"/>
    </source>
</evidence>
<dbReference type="Proteomes" id="UP001327560">
    <property type="component" value="Chromosome 4"/>
</dbReference>
<dbReference type="EMBL" id="CP136893">
    <property type="protein sequence ID" value="WOL06008.1"/>
    <property type="molecule type" value="Genomic_DNA"/>
</dbReference>
<accession>A0AAQ3KFN8</accession>
<organism evidence="2 3">
    <name type="scientific">Canna indica</name>
    <name type="common">Indian-shot</name>
    <dbReference type="NCBI Taxonomy" id="4628"/>
    <lineage>
        <taxon>Eukaryota</taxon>
        <taxon>Viridiplantae</taxon>
        <taxon>Streptophyta</taxon>
        <taxon>Embryophyta</taxon>
        <taxon>Tracheophyta</taxon>
        <taxon>Spermatophyta</taxon>
        <taxon>Magnoliopsida</taxon>
        <taxon>Liliopsida</taxon>
        <taxon>Zingiberales</taxon>
        <taxon>Cannaceae</taxon>
        <taxon>Canna</taxon>
    </lineage>
</organism>
<evidence type="ECO:0000313" key="2">
    <source>
        <dbReference type="EMBL" id="WOL06008.1"/>
    </source>
</evidence>
<evidence type="ECO:0000256" key="1">
    <source>
        <dbReference type="SAM" id="Phobius"/>
    </source>
</evidence>
<reference evidence="2 3" key="1">
    <citation type="submission" date="2023-10" db="EMBL/GenBank/DDBJ databases">
        <title>Chromosome-scale genome assembly provides insights into flower coloration mechanisms of Canna indica.</title>
        <authorList>
            <person name="Li C."/>
        </authorList>
    </citation>
    <scope>NUCLEOTIDE SEQUENCE [LARGE SCALE GENOMIC DNA]</scope>
    <source>
        <tissue evidence="2">Flower</tissue>
    </source>
</reference>
<keyword evidence="1" id="KW-1133">Transmembrane helix</keyword>
<keyword evidence="1" id="KW-0812">Transmembrane</keyword>
<keyword evidence="3" id="KW-1185">Reference proteome</keyword>
<feature type="transmembrane region" description="Helical" evidence="1">
    <location>
        <begin position="12"/>
        <end position="35"/>
    </location>
</feature>
<protein>
    <submittedName>
        <fullName evidence="2">Uncharacterized protein</fullName>
    </submittedName>
</protein>
<gene>
    <name evidence="2" type="ORF">Cni_G14740</name>
</gene>
<keyword evidence="1" id="KW-0472">Membrane</keyword>
<proteinExistence type="predicted"/>
<dbReference type="AlphaFoldDB" id="A0AAQ3KFN8"/>
<sequence length="127" mass="14444">MQNLTWAIKQVLPTTLSLLLTSTVLPLFFLSYSLSPILSCKRQLRHFYSNHSGIYQPRPFVVHPRDHLHQAATTAALADRVASPLPPPRRHIELHEISLRKPTPRSEPRIGSLTRSTVDTNLFLGWC</sequence>
<name>A0AAQ3KFN8_9LILI</name>